<name>A0A392UJ90_9FABA</name>
<reference evidence="2 3" key="1">
    <citation type="journal article" date="2018" name="Front. Plant Sci.">
        <title>Red Clover (Trifolium pratense) and Zigzag Clover (T. medium) - A Picture of Genomic Similarities and Differences.</title>
        <authorList>
            <person name="Dluhosova J."/>
            <person name="Istvanek J."/>
            <person name="Nedelnik J."/>
            <person name="Repkova J."/>
        </authorList>
    </citation>
    <scope>NUCLEOTIDE SEQUENCE [LARGE SCALE GENOMIC DNA]</scope>
    <source>
        <strain evidence="3">cv. 10/8</strain>
        <tissue evidence="2">Leaf</tissue>
    </source>
</reference>
<comment type="caution">
    <text evidence="2">The sequence shown here is derived from an EMBL/GenBank/DDBJ whole genome shotgun (WGS) entry which is preliminary data.</text>
</comment>
<evidence type="ECO:0000313" key="3">
    <source>
        <dbReference type="Proteomes" id="UP000265520"/>
    </source>
</evidence>
<accession>A0A392UJ90</accession>
<dbReference type="EMBL" id="LXQA010840581">
    <property type="protein sequence ID" value="MCI73532.1"/>
    <property type="molecule type" value="Genomic_DNA"/>
</dbReference>
<organism evidence="2 3">
    <name type="scientific">Trifolium medium</name>
    <dbReference type="NCBI Taxonomy" id="97028"/>
    <lineage>
        <taxon>Eukaryota</taxon>
        <taxon>Viridiplantae</taxon>
        <taxon>Streptophyta</taxon>
        <taxon>Embryophyta</taxon>
        <taxon>Tracheophyta</taxon>
        <taxon>Spermatophyta</taxon>
        <taxon>Magnoliopsida</taxon>
        <taxon>eudicotyledons</taxon>
        <taxon>Gunneridae</taxon>
        <taxon>Pentapetalae</taxon>
        <taxon>rosids</taxon>
        <taxon>fabids</taxon>
        <taxon>Fabales</taxon>
        <taxon>Fabaceae</taxon>
        <taxon>Papilionoideae</taxon>
        <taxon>50 kb inversion clade</taxon>
        <taxon>NPAAA clade</taxon>
        <taxon>Hologalegina</taxon>
        <taxon>IRL clade</taxon>
        <taxon>Trifolieae</taxon>
        <taxon>Trifolium</taxon>
    </lineage>
</organism>
<evidence type="ECO:0000313" key="2">
    <source>
        <dbReference type="EMBL" id="MCI73532.1"/>
    </source>
</evidence>
<evidence type="ECO:0000256" key="1">
    <source>
        <dbReference type="SAM" id="MobiDB-lite"/>
    </source>
</evidence>
<feature type="region of interest" description="Disordered" evidence="1">
    <location>
        <begin position="1"/>
        <end position="41"/>
    </location>
</feature>
<keyword evidence="3" id="KW-1185">Reference proteome</keyword>
<dbReference type="Proteomes" id="UP000265520">
    <property type="component" value="Unassembled WGS sequence"/>
</dbReference>
<sequence>MNHQAMREQLRRRSGLRWCGGQASLNTPPPGVATSQKESLD</sequence>
<protein>
    <submittedName>
        <fullName evidence="2">Uncharacterized protein</fullName>
    </submittedName>
</protein>
<dbReference type="AlphaFoldDB" id="A0A392UJ90"/>
<feature type="compositionally biased region" description="Basic and acidic residues" evidence="1">
    <location>
        <begin position="1"/>
        <end position="11"/>
    </location>
</feature>
<proteinExistence type="predicted"/>